<dbReference type="Gene3D" id="3.40.50.150">
    <property type="entry name" value="Vaccinia Virus protein VP39"/>
    <property type="match status" value="1"/>
</dbReference>
<dbReference type="GO" id="GO:0032259">
    <property type="term" value="P:methylation"/>
    <property type="evidence" value="ECO:0007669"/>
    <property type="project" value="UniProtKB-KW"/>
</dbReference>
<accession>A0AAW5V0B8</accession>
<name>A0AAW5V0B8_9LEPT</name>
<dbReference type="Pfam" id="PF08241">
    <property type="entry name" value="Methyltransf_11"/>
    <property type="match status" value="1"/>
</dbReference>
<protein>
    <submittedName>
        <fullName evidence="2">Class I SAM-dependent methyltransferase</fullName>
    </submittedName>
</protein>
<dbReference type="EMBL" id="JAMQQD010000001">
    <property type="protein sequence ID" value="MCW7514342.1"/>
    <property type="molecule type" value="Genomic_DNA"/>
</dbReference>
<evidence type="ECO:0000313" key="2">
    <source>
        <dbReference type="EMBL" id="MCW7514342.1"/>
    </source>
</evidence>
<evidence type="ECO:0000313" key="3">
    <source>
        <dbReference type="Proteomes" id="UP001209694"/>
    </source>
</evidence>
<feature type="domain" description="Methyltransferase type 11" evidence="1">
    <location>
        <begin position="47"/>
        <end position="140"/>
    </location>
</feature>
<dbReference type="GeneID" id="93341022"/>
<reference evidence="2" key="1">
    <citation type="submission" date="2022-06" db="EMBL/GenBank/DDBJ databases">
        <title>Leptospira isolates from biofilms formed at urban environments.</title>
        <authorList>
            <person name="Ribeiro P.S."/>
            <person name="Sousa T."/>
            <person name="Carvalho N."/>
            <person name="Aburjaile F."/>
            <person name="Neves F."/>
            <person name="Oliveira D."/>
            <person name="Blanco L."/>
            <person name="Lima J."/>
            <person name="Costa F."/>
            <person name="Brenig B."/>
            <person name="Soares S."/>
            <person name="Ramos R."/>
            <person name="Goes-Neto A."/>
            <person name="Matiuzzi M."/>
            <person name="Azevedo V."/>
            <person name="Ristow P."/>
        </authorList>
    </citation>
    <scope>NUCLEOTIDE SEQUENCE</scope>
    <source>
        <strain evidence="2">VSF7</strain>
    </source>
</reference>
<dbReference type="InterPro" id="IPR013216">
    <property type="entry name" value="Methyltransf_11"/>
</dbReference>
<gene>
    <name evidence="2" type="ORF">ND810_04175</name>
</gene>
<sequence>MSENLYTQKISIQDEMPRLSAQANLLKLLLEPYLDSIEYEKEVGTALDAGAGPGVLTSFLMKKNPNLKWSACDISEDMVQYCKLVYPKVDWKVSDVRSLDYPDNHFDFIFNSMVLIHIKEPEKALKEFYRVLKPGGKVLIHCPNDKTFTGPQVLLDMVAKHATIHPADRFVMEKIPGMMESLGFQLKHRTDFIASNDGNDDKPTVDYPKIHLGMMTGWSMMSFMGHPDGMQDLYSKLQSEYMSNRVKFTIKLETHLYQK</sequence>
<dbReference type="CDD" id="cd02440">
    <property type="entry name" value="AdoMet_MTases"/>
    <property type="match status" value="1"/>
</dbReference>
<dbReference type="SUPFAM" id="SSF53335">
    <property type="entry name" value="S-adenosyl-L-methionine-dependent methyltransferases"/>
    <property type="match status" value="1"/>
</dbReference>
<keyword evidence="2" id="KW-0808">Transferase</keyword>
<keyword evidence="2" id="KW-0489">Methyltransferase</keyword>
<evidence type="ECO:0000259" key="1">
    <source>
        <dbReference type="Pfam" id="PF08241"/>
    </source>
</evidence>
<dbReference type="Proteomes" id="UP001209694">
    <property type="component" value="Unassembled WGS sequence"/>
</dbReference>
<dbReference type="AlphaFoldDB" id="A0AAW5V0B8"/>
<dbReference type="PANTHER" id="PTHR43591">
    <property type="entry name" value="METHYLTRANSFERASE"/>
    <property type="match status" value="1"/>
</dbReference>
<comment type="caution">
    <text evidence="2">The sequence shown here is derived from an EMBL/GenBank/DDBJ whole genome shotgun (WGS) entry which is preliminary data.</text>
</comment>
<dbReference type="RefSeq" id="WP_243395993.1">
    <property type="nucleotide sequence ID" value="NZ_JAMQPT010000001.1"/>
</dbReference>
<proteinExistence type="predicted"/>
<organism evidence="2 3">
    <name type="scientific">Leptospira levettii</name>
    <dbReference type="NCBI Taxonomy" id="2023178"/>
    <lineage>
        <taxon>Bacteria</taxon>
        <taxon>Pseudomonadati</taxon>
        <taxon>Spirochaetota</taxon>
        <taxon>Spirochaetia</taxon>
        <taxon>Leptospirales</taxon>
        <taxon>Leptospiraceae</taxon>
        <taxon>Leptospira</taxon>
    </lineage>
</organism>
<dbReference type="GO" id="GO:0008757">
    <property type="term" value="F:S-adenosylmethionine-dependent methyltransferase activity"/>
    <property type="evidence" value="ECO:0007669"/>
    <property type="project" value="InterPro"/>
</dbReference>
<dbReference type="InterPro" id="IPR029063">
    <property type="entry name" value="SAM-dependent_MTases_sf"/>
</dbReference>